<evidence type="ECO:0000256" key="1">
    <source>
        <dbReference type="SAM" id="Coils"/>
    </source>
</evidence>
<dbReference type="Proteomes" id="UP000192257">
    <property type="component" value="Unassembled WGS sequence"/>
</dbReference>
<feature type="coiled-coil region" evidence="1">
    <location>
        <begin position="304"/>
        <end position="338"/>
    </location>
</feature>
<dbReference type="STRING" id="67003.A0A1X0P4S6"/>
<sequence>MTSSARVTATLWDGLPLTVEELALRYRRILRINKNLSACIDSFRVECDKLASSSPYAAQALRDILPVISEVGSSNSCNPTTSVDTATATATATAVVVRDGKMSRSQSGVLEGVVVKQGKVQHTSSHSVVVDNAKSRILRFVEDTTRDYKEEYNVLRLKLMEMESSQQLLATALRDVEDQKKRCARYASSLDVCREELAKSRSQCQFLLNILSDGYYNNNNNNNSKNKNKNSNDNNCTEEDEVERFIEDIRLNLEKVDEISKIKGIQEPLGDEGASRLSLGIRVVQTEVALQESQAAVNSLNASVEQLSYDNDHLKARLEALTAERDTLKIQCTQLEGQVQRVLTLLHEDHNSQYDDDNVVRQRKGIDKCQDMTSSRVEMVEQLQKLQEENRSLQQSVQQYKRQINDAELRAEEMAAEEHKKDEEIHALEEEIIHLRKAVHEKQLKLQQTCNSWKSAAADWGQLDKVHRTVIEHISRRLVLYTGKDLLAAHGSDDLITEVPEKHLSPSGAIKLVKEIKKEEVQKLSETETTTIEEVPVNLSSENERVKELLERIESMESEHRSLMKHWQKANHELRSALASSQEELRKKDNRIRVLEQRQELNMMNVATCESQYDTEYQSKGYDNTKKNTTISSNSTHGVSITQDYSVNQILPEDCRLLQVENESLHRQIFDLKEKYSSLNLLVDNYRKRCETLEREIEHNAKTMTQLVICGFTSPTPTGVRSSSTSARSSTDVIQIRNLQSMLQCVLQEKMELLTKLRELEAS</sequence>
<dbReference type="RefSeq" id="XP_028885904.1">
    <property type="nucleotide sequence ID" value="XM_029023089.1"/>
</dbReference>
<feature type="coiled-coil region" evidence="1">
    <location>
        <begin position="676"/>
        <end position="703"/>
    </location>
</feature>
<reference evidence="2 3" key="1">
    <citation type="submission" date="2017-03" db="EMBL/GenBank/DDBJ databases">
        <title>An alternative strategy for trypanosome survival in the mammalian bloodstream revealed through genome and transcriptome analysis of the ubiquitous bovine parasite Trypanosoma (Megatrypanum) theileri.</title>
        <authorList>
            <person name="Kelly S."/>
            <person name="Ivens A."/>
            <person name="Mott A."/>
            <person name="O'Neill E."/>
            <person name="Emms D."/>
            <person name="Macleod O."/>
            <person name="Voorheis P."/>
            <person name="Matthews J."/>
            <person name="Matthews K."/>
            <person name="Carrington M."/>
        </authorList>
    </citation>
    <scope>NUCLEOTIDE SEQUENCE [LARGE SCALE GENOMIC DNA]</scope>
    <source>
        <strain evidence="2">Edinburgh</strain>
    </source>
</reference>
<dbReference type="EMBL" id="NBCO01000005">
    <property type="protein sequence ID" value="ORC91838.1"/>
    <property type="molecule type" value="Genomic_DNA"/>
</dbReference>
<gene>
    <name evidence="2" type="ORF">TM35_000054340</name>
</gene>
<dbReference type="OrthoDB" id="249247at2759"/>
<keyword evidence="1" id="KW-0175">Coiled coil</keyword>
<feature type="coiled-coil region" evidence="1">
    <location>
        <begin position="539"/>
        <end position="598"/>
    </location>
</feature>
<accession>A0A1X0P4S6</accession>
<proteinExistence type="predicted"/>
<evidence type="ECO:0000313" key="2">
    <source>
        <dbReference type="EMBL" id="ORC91838.1"/>
    </source>
</evidence>
<comment type="caution">
    <text evidence="2">The sequence shown here is derived from an EMBL/GenBank/DDBJ whole genome shotgun (WGS) entry which is preliminary data.</text>
</comment>
<name>A0A1X0P4S6_9TRYP</name>
<dbReference type="AlphaFoldDB" id="A0A1X0P4S6"/>
<organism evidence="2 3">
    <name type="scientific">Trypanosoma theileri</name>
    <dbReference type="NCBI Taxonomy" id="67003"/>
    <lineage>
        <taxon>Eukaryota</taxon>
        <taxon>Discoba</taxon>
        <taxon>Euglenozoa</taxon>
        <taxon>Kinetoplastea</taxon>
        <taxon>Metakinetoplastina</taxon>
        <taxon>Trypanosomatida</taxon>
        <taxon>Trypanosomatidae</taxon>
        <taxon>Trypanosoma</taxon>
    </lineage>
</organism>
<feature type="coiled-coil region" evidence="1">
    <location>
        <begin position="369"/>
        <end position="445"/>
    </location>
</feature>
<keyword evidence="3" id="KW-1185">Reference proteome</keyword>
<dbReference type="GeneID" id="39982869"/>
<dbReference type="VEuPathDB" id="TriTrypDB:TM35_000054340"/>
<protein>
    <submittedName>
        <fullName evidence="2">Putative sigma-adaptin 3, putative,adaptor complex AP-3 small subunit</fullName>
    </submittedName>
</protein>
<evidence type="ECO:0000313" key="3">
    <source>
        <dbReference type="Proteomes" id="UP000192257"/>
    </source>
</evidence>